<organism evidence="9 10">
    <name type="scientific">Danxiaibacter flavus</name>
    <dbReference type="NCBI Taxonomy" id="3049108"/>
    <lineage>
        <taxon>Bacteria</taxon>
        <taxon>Pseudomonadati</taxon>
        <taxon>Bacteroidota</taxon>
        <taxon>Chitinophagia</taxon>
        <taxon>Chitinophagales</taxon>
        <taxon>Chitinophagaceae</taxon>
        <taxon>Danxiaibacter</taxon>
    </lineage>
</organism>
<gene>
    <name evidence="9" type="ORF">QTN47_09230</name>
</gene>
<dbReference type="Pfam" id="PF00293">
    <property type="entry name" value="NUDIX"/>
    <property type="match status" value="1"/>
</dbReference>
<evidence type="ECO:0000256" key="1">
    <source>
        <dbReference type="ARBA" id="ARBA00000847"/>
    </source>
</evidence>
<dbReference type="Proteomes" id="UP001560573">
    <property type="component" value="Unassembled WGS sequence"/>
</dbReference>
<evidence type="ECO:0000313" key="9">
    <source>
        <dbReference type="EMBL" id="MEX6687673.1"/>
    </source>
</evidence>
<sequence>MNEQTNPWTILGSREKYDNKWINVTEYDVINPSGGKGIYGKVHFKNVAIGVMVLDEDMNTYLVGQFRFTLDQYSWEIPEGGGPFDEQPLEAAKRELLEETGLKAAKWTKLIEMHLSNSISDELSIVYLAQELSMHNPDPEETEQLMVKKIPFDEAYEMVTTGKITDSVSVTAILKVKIMLLEGGL</sequence>
<dbReference type="InterPro" id="IPR015797">
    <property type="entry name" value="NUDIX_hydrolase-like_dom_sf"/>
</dbReference>
<dbReference type="PANTHER" id="PTHR11839">
    <property type="entry name" value="UDP/ADP-SUGAR PYROPHOSPHATASE"/>
    <property type="match status" value="1"/>
</dbReference>
<comment type="catalytic activity">
    <reaction evidence="1">
        <text>GDP-alpha-D-mannose + H2O = alpha-D-mannose 1-phosphate + GMP + 2 H(+)</text>
        <dbReference type="Rhea" id="RHEA:27978"/>
        <dbReference type="ChEBI" id="CHEBI:15377"/>
        <dbReference type="ChEBI" id="CHEBI:15378"/>
        <dbReference type="ChEBI" id="CHEBI:57527"/>
        <dbReference type="ChEBI" id="CHEBI:58115"/>
        <dbReference type="ChEBI" id="CHEBI:58409"/>
    </reaction>
</comment>
<dbReference type="GO" id="GO:0016787">
    <property type="term" value="F:hydrolase activity"/>
    <property type="evidence" value="ECO:0007669"/>
    <property type="project" value="UniProtKB-KW"/>
</dbReference>
<evidence type="ECO:0000256" key="6">
    <source>
        <dbReference type="ARBA" id="ARBA00032162"/>
    </source>
</evidence>
<evidence type="ECO:0000256" key="3">
    <source>
        <dbReference type="ARBA" id="ARBA00007275"/>
    </source>
</evidence>
<dbReference type="PROSITE" id="PS51462">
    <property type="entry name" value="NUDIX"/>
    <property type="match status" value="1"/>
</dbReference>
<comment type="similarity">
    <text evidence="3">Belongs to the Nudix hydrolase family. NudK subfamily.</text>
</comment>
<feature type="domain" description="Nudix hydrolase" evidence="8">
    <location>
        <begin position="44"/>
        <end position="172"/>
    </location>
</feature>
<dbReference type="InterPro" id="IPR000086">
    <property type="entry name" value="NUDIX_hydrolase_dom"/>
</dbReference>
<evidence type="ECO:0000256" key="2">
    <source>
        <dbReference type="ARBA" id="ARBA00001946"/>
    </source>
</evidence>
<name>A0ABV3ZCU6_9BACT</name>
<evidence type="ECO:0000256" key="4">
    <source>
        <dbReference type="ARBA" id="ARBA00016377"/>
    </source>
</evidence>
<evidence type="ECO:0000313" key="10">
    <source>
        <dbReference type="Proteomes" id="UP001560573"/>
    </source>
</evidence>
<reference evidence="9 10" key="1">
    <citation type="submission" date="2023-07" db="EMBL/GenBank/DDBJ databases">
        <authorList>
            <person name="Lian W.-H."/>
        </authorList>
    </citation>
    <scope>NUCLEOTIDE SEQUENCE [LARGE SCALE GENOMIC DNA]</scope>
    <source>
        <strain evidence="9 10">SYSU DXS3180</strain>
    </source>
</reference>
<proteinExistence type="inferred from homology"/>
<accession>A0ABV3ZCU6</accession>
<dbReference type="PANTHER" id="PTHR11839:SF18">
    <property type="entry name" value="NUDIX HYDROLASE DOMAIN-CONTAINING PROTEIN"/>
    <property type="match status" value="1"/>
</dbReference>
<evidence type="ECO:0000256" key="5">
    <source>
        <dbReference type="ARBA" id="ARBA00022801"/>
    </source>
</evidence>
<dbReference type="SUPFAM" id="SSF55811">
    <property type="entry name" value="Nudix"/>
    <property type="match status" value="1"/>
</dbReference>
<dbReference type="InterPro" id="IPR020084">
    <property type="entry name" value="NUDIX_hydrolase_CS"/>
</dbReference>
<evidence type="ECO:0000259" key="8">
    <source>
        <dbReference type="PROSITE" id="PS51462"/>
    </source>
</evidence>
<comment type="cofactor">
    <cofactor evidence="2">
        <name>Mg(2+)</name>
        <dbReference type="ChEBI" id="CHEBI:18420"/>
    </cofactor>
</comment>
<dbReference type="CDD" id="cd24161">
    <property type="entry name" value="NUDIX_ADPRase_Ndx2"/>
    <property type="match status" value="1"/>
</dbReference>
<keyword evidence="10" id="KW-1185">Reference proteome</keyword>
<dbReference type="RefSeq" id="WP_369329078.1">
    <property type="nucleotide sequence ID" value="NZ_JAULBC010000002.1"/>
</dbReference>
<comment type="caution">
    <text evidence="9">The sequence shown here is derived from an EMBL/GenBank/DDBJ whole genome shotgun (WGS) entry which is preliminary data.</text>
</comment>
<keyword evidence="5 9" id="KW-0378">Hydrolase</keyword>
<dbReference type="EMBL" id="JAULBC010000002">
    <property type="protein sequence ID" value="MEX6687673.1"/>
    <property type="molecule type" value="Genomic_DNA"/>
</dbReference>
<evidence type="ECO:0000256" key="7">
    <source>
        <dbReference type="ARBA" id="ARBA00032272"/>
    </source>
</evidence>
<protein>
    <recommendedName>
        <fullName evidence="4">GDP-mannose pyrophosphatase</fullName>
    </recommendedName>
    <alternativeName>
        <fullName evidence="6">GDP-mannose hydrolase</fullName>
    </alternativeName>
    <alternativeName>
        <fullName evidence="7">GDPMK</fullName>
    </alternativeName>
</protein>
<dbReference type="Gene3D" id="3.90.79.10">
    <property type="entry name" value="Nucleoside Triphosphate Pyrophosphohydrolase"/>
    <property type="match status" value="1"/>
</dbReference>
<dbReference type="PROSITE" id="PS00893">
    <property type="entry name" value="NUDIX_BOX"/>
    <property type="match status" value="1"/>
</dbReference>